<evidence type="ECO:0000256" key="12">
    <source>
        <dbReference type="PIRNR" id="PIRNR006621"/>
    </source>
</evidence>
<evidence type="ECO:0000256" key="5">
    <source>
        <dbReference type="ARBA" id="ARBA00022643"/>
    </source>
</evidence>
<evidence type="ECO:0000256" key="11">
    <source>
        <dbReference type="ARBA" id="ARBA00048802"/>
    </source>
</evidence>
<dbReference type="InterPro" id="IPR004652">
    <property type="entry name" value="DusB-like"/>
</dbReference>
<dbReference type="Pfam" id="PF01207">
    <property type="entry name" value="Dus"/>
    <property type="match status" value="1"/>
</dbReference>
<evidence type="ECO:0000256" key="13">
    <source>
        <dbReference type="PIRSR" id="PIRSR006621-1"/>
    </source>
</evidence>
<dbReference type="EMBL" id="LGSS01000012">
    <property type="protein sequence ID" value="KNF07827.1"/>
    <property type="molecule type" value="Genomic_DNA"/>
</dbReference>
<proteinExistence type="inferred from homology"/>
<evidence type="ECO:0000313" key="17">
    <source>
        <dbReference type="Proteomes" id="UP000037267"/>
    </source>
</evidence>
<keyword evidence="4 12" id="KW-0285">Flavoprotein</keyword>
<keyword evidence="8" id="KW-0694">RNA-binding</keyword>
<evidence type="ECO:0000256" key="10">
    <source>
        <dbReference type="ARBA" id="ARBA00048205"/>
    </source>
</evidence>
<protein>
    <recommendedName>
        <fullName evidence="12">tRNA-dihydrouridine synthase</fullName>
        <ecNumber evidence="12">1.3.1.-</ecNumber>
    </recommendedName>
</protein>
<evidence type="ECO:0000256" key="4">
    <source>
        <dbReference type="ARBA" id="ARBA00022630"/>
    </source>
</evidence>
<keyword evidence="9 12" id="KW-0560">Oxidoreductase</keyword>
<comment type="cofactor">
    <cofactor evidence="1 12 14">
        <name>FMN</name>
        <dbReference type="ChEBI" id="CHEBI:58210"/>
    </cofactor>
</comment>
<feature type="active site" description="Proton donor" evidence="13">
    <location>
        <position position="102"/>
    </location>
</feature>
<dbReference type="PROSITE" id="PS01136">
    <property type="entry name" value="UPF0034"/>
    <property type="match status" value="1"/>
</dbReference>
<keyword evidence="17" id="KW-1185">Reference proteome</keyword>
<keyword evidence="14" id="KW-0547">Nucleotide-binding</keyword>
<dbReference type="InterPro" id="IPR035587">
    <property type="entry name" value="DUS-like_FMN-bd"/>
</dbReference>
<evidence type="ECO:0000256" key="3">
    <source>
        <dbReference type="ARBA" id="ARBA00022555"/>
    </source>
</evidence>
<feature type="domain" description="DUS-like FMN-binding" evidence="15">
    <location>
        <begin position="14"/>
        <end position="315"/>
    </location>
</feature>
<dbReference type="InterPro" id="IPR018517">
    <property type="entry name" value="tRNA_hU_synthase_CS"/>
</dbReference>
<evidence type="ECO:0000256" key="8">
    <source>
        <dbReference type="ARBA" id="ARBA00022884"/>
    </source>
</evidence>
<dbReference type="NCBIfam" id="TIGR00737">
    <property type="entry name" value="nifR3_yhdG"/>
    <property type="match status" value="1"/>
</dbReference>
<dbReference type="InterPro" id="IPR024036">
    <property type="entry name" value="tRNA-dHydroUridine_Synthase_C"/>
</dbReference>
<dbReference type="GO" id="GO:0050660">
    <property type="term" value="F:flavin adenine dinucleotide binding"/>
    <property type="evidence" value="ECO:0007669"/>
    <property type="project" value="InterPro"/>
</dbReference>
<keyword evidence="7" id="KW-0521">NADP</keyword>
<evidence type="ECO:0000313" key="16">
    <source>
        <dbReference type="EMBL" id="KNF07827.1"/>
    </source>
</evidence>
<evidence type="ECO:0000256" key="7">
    <source>
        <dbReference type="ARBA" id="ARBA00022857"/>
    </source>
</evidence>
<dbReference type="Gene3D" id="1.10.1200.80">
    <property type="entry name" value="Putative flavin oxidoreducatase, domain 2"/>
    <property type="match status" value="1"/>
</dbReference>
<dbReference type="EC" id="1.3.1.-" evidence="12"/>
<feature type="binding site" evidence="14">
    <location>
        <begin position="16"/>
        <end position="18"/>
    </location>
    <ligand>
        <name>FMN</name>
        <dbReference type="ChEBI" id="CHEBI:58210"/>
    </ligand>
</feature>
<feature type="binding site" evidence="14">
    <location>
        <position position="141"/>
    </location>
    <ligand>
        <name>FMN</name>
        <dbReference type="ChEBI" id="CHEBI:58210"/>
    </ligand>
</feature>
<keyword evidence="6 12" id="KW-0819">tRNA processing</keyword>
<feature type="binding site" evidence="14">
    <location>
        <position position="171"/>
    </location>
    <ligand>
        <name>FMN</name>
        <dbReference type="ChEBI" id="CHEBI:58210"/>
    </ligand>
</feature>
<evidence type="ECO:0000256" key="14">
    <source>
        <dbReference type="PIRSR" id="PIRSR006621-2"/>
    </source>
</evidence>
<dbReference type="OrthoDB" id="9764501at2"/>
<keyword evidence="3" id="KW-0820">tRNA-binding</keyword>
<dbReference type="RefSeq" id="WP_050355950.1">
    <property type="nucleotide sequence ID" value="NZ_LGSS01000012.1"/>
</dbReference>
<dbReference type="SUPFAM" id="SSF51395">
    <property type="entry name" value="FMN-linked oxidoreductases"/>
    <property type="match status" value="1"/>
</dbReference>
<comment type="catalytic activity">
    <reaction evidence="11">
        <text>a 5,6-dihydrouridine in tRNA + NAD(+) = a uridine in tRNA + NADH + H(+)</text>
        <dbReference type="Rhea" id="RHEA:54452"/>
        <dbReference type="Rhea" id="RHEA-COMP:13339"/>
        <dbReference type="Rhea" id="RHEA-COMP:13887"/>
        <dbReference type="ChEBI" id="CHEBI:15378"/>
        <dbReference type="ChEBI" id="CHEBI:57540"/>
        <dbReference type="ChEBI" id="CHEBI:57945"/>
        <dbReference type="ChEBI" id="CHEBI:65315"/>
        <dbReference type="ChEBI" id="CHEBI:74443"/>
    </reaction>
</comment>
<dbReference type="InterPro" id="IPR013785">
    <property type="entry name" value="Aldolase_TIM"/>
</dbReference>
<evidence type="ECO:0000256" key="9">
    <source>
        <dbReference type="ARBA" id="ARBA00023002"/>
    </source>
</evidence>
<dbReference type="InterPro" id="IPR001269">
    <property type="entry name" value="DUS_fam"/>
</dbReference>
<comment type="similarity">
    <text evidence="12">Belongs to the dus family.</text>
</comment>
<evidence type="ECO:0000256" key="6">
    <source>
        <dbReference type="ARBA" id="ARBA00022694"/>
    </source>
</evidence>
<dbReference type="AlphaFoldDB" id="A0A0L0W8Q2"/>
<dbReference type="PANTHER" id="PTHR45846">
    <property type="entry name" value="TRNA-DIHYDROURIDINE(47) SYNTHASE [NAD(P)(+)]-LIKE"/>
    <property type="match status" value="1"/>
</dbReference>
<feature type="binding site" evidence="14">
    <location>
        <position position="70"/>
    </location>
    <ligand>
        <name>FMN</name>
        <dbReference type="ChEBI" id="CHEBI:58210"/>
    </ligand>
</feature>
<comment type="catalytic activity">
    <reaction evidence="10">
        <text>a 5,6-dihydrouridine in tRNA + NADP(+) = a uridine in tRNA + NADPH + H(+)</text>
        <dbReference type="Rhea" id="RHEA:23624"/>
        <dbReference type="Rhea" id="RHEA-COMP:13339"/>
        <dbReference type="Rhea" id="RHEA-COMP:13887"/>
        <dbReference type="ChEBI" id="CHEBI:15378"/>
        <dbReference type="ChEBI" id="CHEBI:57783"/>
        <dbReference type="ChEBI" id="CHEBI:58349"/>
        <dbReference type="ChEBI" id="CHEBI:65315"/>
        <dbReference type="ChEBI" id="CHEBI:74443"/>
    </reaction>
</comment>
<comment type="caution">
    <text evidence="16">The sequence shown here is derived from an EMBL/GenBank/DDBJ whole genome shotgun (WGS) entry which is preliminary data.</text>
</comment>
<dbReference type="PIRSF" id="PIRSF006621">
    <property type="entry name" value="Dus"/>
    <property type="match status" value="1"/>
</dbReference>
<evidence type="ECO:0000256" key="2">
    <source>
        <dbReference type="ARBA" id="ARBA00002790"/>
    </source>
</evidence>
<dbReference type="PATRIC" id="fig|1503.3.peg.385"/>
<dbReference type="STRING" id="1503.CLPU_12c01000"/>
<sequence>MKIGSLEFEDNVFLAPMAGVTDLTFRLICKEMGVGLLYTEMISSKGLYFNDKKTHELMKIEEKEKPVALQIFGSDPEVMANITNDKLNKIDDFAIVDINMGCPAPKIVKNGDGSALMKTPKLIGRIVKEVVKYSNKPVTVKIRKGWDDNNQNAVEVAKIIEDAGASAITVHGRTREQFYSGKADWDMIRRVKENISIPVIGNGDVFVPEDGKKLIEETGCDAIMIGRGARGNPWIFKRTLHLLKTGELLPEPSDEEKIDVCIKHLNLLCTIKNEKIAVKEMRKHIAWYIKGMKNSAEMRNKINTISDKDELEEILYRYKQNS</sequence>
<accession>A0A0L0W8Q2</accession>
<dbReference type="Gene3D" id="3.20.20.70">
    <property type="entry name" value="Aldolase class I"/>
    <property type="match status" value="1"/>
</dbReference>
<organism evidence="16 17">
    <name type="scientific">Gottschalkia purinilytica</name>
    <name type="common">Clostridium purinilyticum</name>
    <dbReference type="NCBI Taxonomy" id="1503"/>
    <lineage>
        <taxon>Bacteria</taxon>
        <taxon>Bacillati</taxon>
        <taxon>Bacillota</taxon>
        <taxon>Tissierellia</taxon>
        <taxon>Tissierellales</taxon>
        <taxon>Gottschalkiaceae</taxon>
        <taxon>Gottschalkia</taxon>
    </lineage>
</organism>
<dbReference type="GO" id="GO:0000049">
    <property type="term" value="F:tRNA binding"/>
    <property type="evidence" value="ECO:0007669"/>
    <property type="project" value="UniProtKB-KW"/>
</dbReference>
<dbReference type="GO" id="GO:0017150">
    <property type="term" value="F:tRNA dihydrouridine synthase activity"/>
    <property type="evidence" value="ECO:0007669"/>
    <property type="project" value="InterPro"/>
</dbReference>
<name>A0A0L0W8Q2_GOTPU</name>
<gene>
    <name evidence="16" type="primary">dus1</name>
    <name evidence="16" type="ORF">CLPU_12c01000</name>
</gene>
<reference evidence="17" key="1">
    <citation type="submission" date="2015-07" db="EMBL/GenBank/DDBJ databases">
        <title>Draft genome sequence of the purine-degrading Gottschalkia purinilyticum DSM 1384 (formerly Clostridium purinilyticum).</title>
        <authorList>
            <person name="Poehlein A."/>
            <person name="Schiel-Bengelsdorf B."/>
            <person name="Bengelsdorf F.R."/>
            <person name="Daniel R."/>
            <person name="Duerre P."/>
        </authorList>
    </citation>
    <scope>NUCLEOTIDE SEQUENCE [LARGE SCALE GENOMIC DNA]</scope>
    <source>
        <strain evidence="17">DSM 1384</strain>
    </source>
</reference>
<evidence type="ECO:0000256" key="1">
    <source>
        <dbReference type="ARBA" id="ARBA00001917"/>
    </source>
</evidence>
<keyword evidence="5 12" id="KW-0288">FMN</keyword>
<comment type="function">
    <text evidence="2 12">Catalyzes the synthesis of 5,6-dihydrouridine (D), a modified base found in the D-loop of most tRNAs, via the reduction of the C5-C6 double bond in target uridines.</text>
</comment>
<feature type="binding site" evidence="14">
    <location>
        <begin position="226"/>
        <end position="227"/>
    </location>
    <ligand>
        <name>FMN</name>
        <dbReference type="ChEBI" id="CHEBI:58210"/>
    </ligand>
</feature>
<dbReference type="PANTHER" id="PTHR45846:SF1">
    <property type="entry name" value="TRNA-DIHYDROURIDINE(47) SYNTHASE [NAD(P)(+)]-LIKE"/>
    <property type="match status" value="1"/>
</dbReference>
<dbReference type="Proteomes" id="UP000037267">
    <property type="component" value="Unassembled WGS sequence"/>
</dbReference>
<evidence type="ECO:0000259" key="15">
    <source>
        <dbReference type="Pfam" id="PF01207"/>
    </source>
</evidence>
<dbReference type="CDD" id="cd02801">
    <property type="entry name" value="DUS_like_FMN"/>
    <property type="match status" value="1"/>
</dbReference>